<accession>A0ABR2V872</accession>
<evidence type="ECO:0000256" key="7">
    <source>
        <dbReference type="ARBA" id="ARBA00023055"/>
    </source>
</evidence>
<dbReference type="Proteomes" id="UP001408356">
    <property type="component" value="Unassembled WGS sequence"/>
</dbReference>
<comment type="similarity">
    <text evidence="2">Belongs to the NPC2 family.</text>
</comment>
<evidence type="ECO:0000256" key="1">
    <source>
        <dbReference type="ARBA" id="ARBA00002053"/>
    </source>
</evidence>
<proteinExistence type="inferred from homology"/>
<dbReference type="EMBL" id="JARVKF010000112">
    <property type="protein sequence ID" value="KAK9422729.1"/>
    <property type="molecule type" value="Genomic_DNA"/>
</dbReference>
<evidence type="ECO:0000313" key="11">
    <source>
        <dbReference type="Proteomes" id="UP001408356"/>
    </source>
</evidence>
<evidence type="ECO:0000313" key="10">
    <source>
        <dbReference type="EMBL" id="KAK9422729.1"/>
    </source>
</evidence>
<evidence type="ECO:0000256" key="3">
    <source>
        <dbReference type="ARBA" id="ARBA00011245"/>
    </source>
</evidence>
<evidence type="ECO:0000256" key="2">
    <source>
        <dbReference type="ARBA" id="ARBA00006370"/>
    </source>
</evidence>
<reference evidence="10 11" key="1">
    <citation type="journal article" date="2024" name="J. Plant Pathol.">
        <title>Sequence and assembly of the genome of Seiridium unicorne, isolate CBS 538.82, causal agent of cypress canker disease.</title>
        <authorList>
            <person name="Scali E."/>
            <person name="Rocca G.D."/>
            <person name="Danti R."/>
            <person name="Garbelotto M."/>
            <person name="Barberini S."/>
            <person name="Baroncelli R."/>
            <person name="Emiliani G."/>
        </authorList>
    </citation>
    <scope>NUCLEOTIDE SEQUENCE [LARGE SCALE GENOMIC DNA]</scope>
    <source>
        <strain evidence="10 11">BM-138-508</strain>
    </source>
</reference>
<dbReference type="SMART" id="SM00737">
    <property type="entry name" value="ML"/>
    <property type="match status" value="1"/>
</dbReference>
<dbReference type="InterPro" id="IPR033917">
    <property type="entry name" value="ML_PG-PI_TP"/>
</dbReference>
<dbReference type="PANTHER" id="PTHR11306">
    <property type="entry name" value="NIEMANN PICK TYPE C2 PROTEIN NPC2-RELATED"/>
    <property type="match status" value="1"/>
</dbReference>
<feature type="chain" id="PRO_5046110096" description="Phosphatidylglycerol/phosphatidylinositol transfer protein" evidence="8">
    <location>
        <begin position="18"/>
        <end position="176"/>
    </location>
</feature>
<evidence type="ECO:0000259" key="9">
    <source>
        <dbReference type="SMART" id="SM00737"/>
    </source>
</evidence>
<dbReference type="Pfam" id="PF02221">
    <property type="entry name" value="E1_DerP2_DerF2"/>
    <property type="match status" value="1"/>
</dbReference>
<gene>
    <name evidence="10" type="ORF">SUNI508_00592</name>
</gene>
<evidence type="ECO:0000256" key="4">
    <source>
        <dbReference type="ARBA" id="ARBA00016056"/>
    </source>
</evidence>
<feature type="signal peptide" evidence="8">
    <location>
        <begin position="1"/>
        <end position="17"/>
    </location>
</feature>
<keyword evidence="6 8" id="KW-0732">Signal</keyword>
<dbReference type="InterPro" id="IPR039670">
    <property type="entry name" value="NPC2-like"/>
</dbReference>
<dbReference type="SUPFAM" id="SSF81296">
    <property type="entry name" value="E set domains"/>
    <property type="match status" value="1"/>
</dbReference>
<sequence>MRFNVAYVAALAGVASALPGWFDNTQDVVTFDDDKKVPGENPLSYCDASHPDDIVKITNVDLSPNPPEAGNELVIRAAGTVYETIEEGAYINLVVKYGLIRLINTRADFCEQTEKADLKCPIEKGALSIEKAVEIPNEVPPGKYTVHAEVVNYDKKPIACLEAQVTFGGSKKDTEL</sequence>
<dbReference type="InterPro" id="IPR014756">
    <property type="entry name" value="Ig_E-set"/>
</dbReference>
<evidence type="ECO:0000256" key="6">
    <source>
        <dbReference type="ARBA" id="ARBA00022729"/>
    </source>
</evidence>
<feature type="domain" description="MD-2-related lipid-recognition" evidence="9">
    <location>
        <begin position="43"/>
        <end position="165"/>
    </location>
</feature>
<evidence type="ECO:0000256" key="8">
    <source>
        <dbReference type="SAM" id="SignalP"/>
    </source>
</evidence>
<keyword evidence="11" id="KW-1185">Reference proteome</keyword>
<comment type="caution">
    <text evidence="10">The sequence shown here is derived from an EMBL/GenBank/DDBJ whole genome shotgun (WGS) entry which is preliminary data.</text>
</comment>
<dbReference type="Gene3D" id="2.60.40.770">
    <property type="match status" value="1"/>
</dbReference>
<keyword evidence="7" id="KW-0445">Lipid transport</keyword>
<keyword evidence="5" id="KW-0813">Transport</keyword>
<comment type="function">
    <text evidence="1">Catalyzes the intermembrane transfer of phosphatidylglycerol and phosphatidylinositol.</text>
</comment>
<dbReference type="PANTHER" id="PTHR11306:SF0">
    <property type="entry name" value="PHOSPHATIDYLGLYCEROL_PHOSPHATIDYLINOSITOL TRANSFER PROTEIN"/>
    <property type="match status" value="1"/>
</dbReference>
<organism evidence="10 11">
    <name type="scientific">Seiridium unicorne</name>
    <dbReference type="NCBI Taxonomy" id="138068"/>
    <lineage>
        <taxon>Eukaryota</taxon>
        <taxon>Fungi</taxon>
        <taxon>Dikarya</taxon>
        <taxon>Ascomycota</taxon>
        <taxon>Pezizomycotina</taxon>
        <taxon>Sordariomycetes</taxon>
        <taxon>Xylariomycetidae</taxon>
        <taxon>Amphisphaeriales</taxon>
        <taxon>Sporocadaceae</taxon>
        <taxon>Seiridium</taxon>
    </lineage>
</organism>
<dbReference type="CDD" id="cd00917">
    <property type="entry name" value="PG-PI_TP"/>
    <property type="match status" value="1"/>
</dbReference>
<name>A0ABR2V872_9PEZI</name>
<dbReference type="InterPro" id="IPR003172">
    <property type="entry name" value="ML_dom"/>
</dbReference>
<evidence type="ECO:0000256" key="5">
    <source>
        <dbReference type="ARBA" id="ARBA00022448"/>
    </source>
</evidence>
<comment type="subunit">
    <text evidence="3">Monomer.</text>
</comment>
<protein>
    <recommendedName>
        <fullName evidence="4">Phosphatidylglycerol/phosphatidylinositol transfer protein</fullName>
    </recommendedName>
</protein>